<proteinExistence type="predicted"/>
<feature type="domain" description="Phosphatidic acid phosphatase type 2/haloperoxidase" evidence="2">
    <location>
        <begin position="106"/>
        <end position="207"/>
    </location>
</feature>
<dbReference type="SMART" id="SM00014">
    <property type="entry name" value="acidPPc"/>
    <property type="match status" value="1"/>
</dbReference>
<dbReference type="InterPro" id="IPR036938">
    <property type="entry name" value="PAP2/HPO_sf"/>
</dbReference>
<evidence type="ECO:0000256" key="1">
    <source>
        <dbReference type="SAM" id="SignalP"/>
    </source>
</evidence>
<comment type="caution">
    <text evidence="3">The sequence shown here is derived from an EMBL/GenBank/DDBJ whole genome shotgun (WGS) entry which is preliminary data.</text>
</comment>
<dbReference type="RefSeq" id="WP_283328599.1">
    <property type="nucleotide sequence ID" value="NZ_JASHIC010000021.1"/>
</dbReference>
<sequence length="244" mass="26466">MFKKSFRLVFISFLFLSKITCAQKQTSDSSKPLITAKEMIAPGILIGTGMVFINNSTKAEQKEWHTKYLSSFRTHADDYLQFAPQATAMGLSLVGVKGKNTFVDKGGIIVLGTGIMLGTVFGLKKITNTTRPDDSSNDSFPSGHTANAFFGATVLATEYGDQSVWYTIGGYTVATATGTFRMLNNRHWLSDVLVGAGIGILSAKASYIIYPWIKKQIAPKLPSNVSFVPVYNGYAVTGNLTIGF</sequence>
<evidence type="ECO:0000313" key="4">
    <source>
        <dbReference type="Proteomes" id="UP001236569"/>
    </source>
</evidence>
<organism evidence="3 4">
    <name type="scientific">Flectobacillus longus</name>
    <dbReference type="NCBI Taxonomy" id="2984207"/>
    <lineage>
        <taxon>Bacteria</taxon>
        <taxon>Pseudomonadati</taxon>
        <taxon>Bacteroidota</taxon>
        <taxon>Cytophagia</taxon>
        <taxon>Cytophagales</taxon>
        <taxon>Flectobacillaceae</taxon>
        <taxon>Flectobacillus</taxon>
    </lineage>
</organism>
<gene>
    <name evidence="3" type="ORF">QM480_19405</name>
</gene>
<feature type="chain" id="PRO_5046863088" evidence="1">
    <location>
        <begin position="23"/>
        <end position="244"/>
    </location>
</feature>
<dbReference type="InterPro" id="IPR000326">
    <property type="entry name" value="PAP2/HPO"/>
</dbReference>
<dbReference type="Proteomes" id="UP001236569">
    <property type="component" value="Unassembled WGS sequence"/>
</dbReference>
<dbReference type="Gene3D" id="1.20.144.10">
    <property type="entry name" value="Phosphatidic acid phosphatase type 2/haloperoxidase"/>
    <property type="match status" value="1"/>
</dbReference>
<dbReference type="CDD" id="cd03394">
    <property type="entry name" value="PAP2_like_5"/>
    <property type="match status" value="1"/>
</dbReference>
<dbReference type="Pfam" id="PF01569">
    <property type="entry name" value="PAP2"/>
    <property type="match status" value="1"/>
</dbReference>
<name>A0ABT6YTU2_9BACT</name>
<reference evidence="3 4" key="1">
    <citation type="submission" date="2023-05" db="EMBL/GenBank/DDBJ databases">
        <title>Novel species of genus Flectobacillus isolated from stream in China.</title>
        <authorList>
            <person name="Lu H."/>
        </authorList>
    </citation>
    <scope>NUCLEOTIDE SEQUENCE [LARGE SCALE GENOMIC DNA]</scope>
    <source>
        <strain evidence="3 4">DC10W</strain>
    </source>
</reference>
<keyword evidence="4" id="KW-1185">Reference proteome</keyword>
<evidence type="ECO:0000313" key="3">
    <source>
        <dbReference type="EMBL" id="MDI9866518.1"/>
    </source>
</evidence>
<feature type="signal peptide" evidence="1">
    <location>
        <begin position="1"/>
        <end position="22"/>
    </location>
</feature>
<accession>A0ABT6YTU2</accession>
<protein>
    <submittedName>
        <fullName evidence="3">Phosphatase PAP2 family protein</fullName>
    </submittedName>
</protein>
<dbReference type="EMBL" id="JASHID010000017">
    <property type="protein sequence ID" value="MDI9866518.1"/>
    <property type="molecule type" value="Genomic_DNA"/>
</dbReference>
<evidence type="ECO:0000259" key="2">
    <source>
        <dbReference type="SMART" id="SM00014"/>
    </source>
</evidence>
<dbReference type="SUPFAM" id="SSF48317">
    <property type="entry name" value="Acid phosphatase/Vanadium-dependent haloperoxidase"/>
    <property type="match status" value="1"/>
</dbReference>
<keyword evidence="1" id="KW-0732">Signal</keyword>